<dbReference type="Proteomes" id="UP000178943">
    <property type="component" value="Unassembled WGS sequence"/>
</dbReference>
<dbReference type="Gene3D" id="3.40.50.150">
    <property type="entry name" value="Vaccinia Virus protein VP39"/>
    <property type="match status" value="1"/>
</dbReference>
<comment type="caution">
    <text evidence="2">The sequence shown here is derived from an EMBL/GenBank/DDBJ whole genome shotgun (WGS) entry which is preliminary data.</text>
</comment>
<evidence type="ECO:0000313" key="2">
    <source>
        <dbReference type="EMBL" id="OGF66861.1"/>
    </source>
</evidence>
<evidence type="ECO:0000313" key="3">
    <source>
        <dbReference type="Proteomes" id="UP000178943"/>
    </source>
</evidence>
<dbReference type="CDD" id="cd02440">
    <property type="entry name" value="AdoMet_MTases"/>
    <property type="match status" value="1"/>
</dbReference>
<evidence type="ECO:0000259" key="1">
    <source>
        <dbReference type="Pfam" id="PF08242"/>
    </source>
</evidence>
<dbReference type="AlphaFoldDB" id="A0A1F5VUV7"/>
<dbReference type="InterPro" id="IPR029063">
    <property type="entry name" value="SAM-dependent_MTases_sf"/>
</dbReference>
<name>A0A1F5VUV7_9BACT</name>
<organism evidence="2 3">
    <name type="scientific">Candidatus Fischerbacteria bacterium RBG_13_37_8</name>
    <dbReference type="NCBI Taxonomy" id="1817863"/>
    <lineage>
        <taxon>Bacteria</taxon>
        <taxon>Candidatus Fischeribacteriota</taxon>
    </lineage>
</organism>
<proteinExistence type="predicted"/>
<gene>
    <name evidence="2" type="ORF">A2Y62_21905</name>
</gene>
<dbReference type="SUPFAM" id="SSF53335">
    <property type="entry name" value="S-adenosyl-L-methionine-dependent methyltransferases"/>
    <property type="match status" value="1"/>
</dbReference>
<protein>
    <recommendedName>
        <fullName evidence="1">Methyltransferase type 12 domain-containing protein</fullName>
    </recommendedName>
</protein>
<dbReference type="EMBL" id="MFGW01000080">
    <property type="protein sequence ID" value="OGF66861.1"/>
    <property type="molecule type" value="Genomic_DNA"/>
</dbReference>
<dbReference type="STRING" id="1817863.A2Y62_21905"/>
<accession>A0A1F5VUV7</accession>
<sequence length="235" mass="26789">MDYIWDPLKLTLDEMAHVHKYNSFIFSNIKPYLGKVILEIGAGIGNISNLLRTANPDHLIVTDYTDYYAGILQELFKTDPKTKAYKLDISRESALNDFKTIDTIVCINVLEHIKDDVAALRNCHALLSHAGNCILFVPAVPRLYGTLDKNLGHYRRYCLKEVVEKLKKAGFQIVLAKYFNMIGLLGWFASSRIFKKKIIPVSHLKFFENISFILKIEKYIKIPIGLSVIAVGRKP</sequence>
<feature type="domain" description="Methyltransferase type 12" evidence="1">
    <location>
        <begin position="38"/>
        <end position="131"/>
    </location>
</feature>
<dbReference type="Pfam" id="PF08242">
    <property type="entry name" value="Methyltransf_12"/>
    <property type="match status" value="1"/>
</dbReference>
<reference evidence="2 3" key="1">
    <citation type="journal article" date="2016" name="Nat. Commun.">
        <title>Thousands of microbial genomes shed light on interconnected biogeochemical processes in an aquifer system.</title>
        <authorList>
            <person name="Anantharaman K."/>
            <person name="Brown C.T."/>
            <person name="Hug L.A."/>
            <person name="Sharon I."/>
            <person name="Castelle C.J."/>
            <person name="Probst A.J."/>
            <person name="Thomas B.C."/>
            <person name="Singh A."/>
            <person name="Wilkins M.J."/>
            <person name="Karaoz U."/>
            <person name="Brodie E.L."/>
            <person name="Williams K.H."/>
            <person name="Hubbard S.S."/>
            <person name="Banfield J.F."/>
        </authorList>
    </citation>
    <scope>NUCLEOTIDE SEQUENCE [LARGE SCALE GENOMIC DNA]</scope>
</reference>
<dbReference type="InterPro" id="IPR013217">
    <property type="entry name" value="Methyltransf_12"/>
</dbReference>